<sequence>MFSDHTDKIGDIAADGPGMEAPGALPKEIDSGFSDSKNQSSDKPGDDAKPDEAKPTTSRHEKKQQIADASSKQNLLPSTLPKPNKR</sequence>
<feature type="compositionally biased region" description="Polar residues" evidence="1">
    <location>
        <begin position="67"/>
        <end position="77"/>
    </location>
</feature>
<comment type="caution">
    <text evidence="2">The sequence shown here is derived from an EMBL/GenBank/DDBJ whole genome shotgun (WGS) entry which is preliminary data.</text>
</comment>
<evidence type="ECO:0000256" key="1">
    <source>
        <dbReference type="SAM" id="MobiDB-lite"/>
    </source>
</evidence>
<protein>
    <submittedName>
        <fullName evidence="2">Uncharacterized protein</fullName>
    </submittedName>
</protein>
<evidence type="ECO:0000313" key="2">
    <source>
        <dbReference type="EMBL" id="KAG7428026.1"/>
    </source>
</evidence>
<organism evidence="2 3">
    <name type="scientific">Fusarium oxysporum f. sp. raphani</name>
    <dbReference type="NCBI Taxonomy" id="96318"/>
    <lineage>
        <taxon>Eukaryota</taxon>
        <taxon>Fungi</taxon>
        <taxon>Dikarya</taxon>
        <taxon>Ascomycota</taxon>
        <taxon>Pezizomycotina</taxon>
        <taxon>Sordariomycetes</taxon>
        <taxon>Hypocreomycetidae</taxon>
        <taxon>Hypocreales</taxon>
        <taxon>Nectriaceae</taxon>
        <taxon>Fusarium</taxon>
        <taxon>Fusarium oxysporum species complex</taxon>
    </lineage>
</organism>
<name>A0A8J5PFQ6_FUSOX</name>
<evidence type="ECO:0000313" key="3">
    <source>
        <dbReference type="Proteomes" id="UP000693942"/>
    </source>
</evidence>
<dbReference type="AlphaFoldDB" id="A0A8J5PFQ6"/>
<gene>
    <name evidence="2" type="ORF">Forpi1262_v011184</name>
</gene>
<feature type="compositionally biased region" description="Polar residues" evidence="1">
    <location>
        <begin position="33"/>
        <end position="42"/>
    </location>
</feature>
<feature type="region of interest" description="Disordered" evidence="1">
    <location>
        <begin position="1"/>
        <end position="86"/>
    </location>
</feature>
<proteinExistence type="predicted"/>
<reference evidence="2" key="1">
    <citation type="submission" date="2021-04" db="EMBL/GenBank/DDBJ databases">
        <title>First draft genome resource for Brassicaceae pathogens Fusarium oxysporum f. sp. raphani and Fusarium oxysporum f. sp. rapae.</title>
        <authorList>
            <person name="Asai S."/>
        </authorList>
    </citation>
    <scope>NUCLEOTIDE SEQUENCE</scope>
    <source>
        <strain evidence="2">Tf1262</strain>
    </source>
</reference>
<dbReference type="Proteomes" id="UP000693942">
    <property type="component" value="Unassembled WGS sequence"/>
</dbReference>
<feature type="compositionally biased region" description="Basic and acidic residues" evidence="1">
    <location>
        <begin position="43"/>
        <end position="54"/>
    </location>
</feature>
<dbReference type="EMBL" id="JAELUR010000008">
    <property type="protein sequence ID" value="KAG7428026.1"/>
    <property type="molecule type" value="Genomic_DNA"/>
</dbReference>
<accession>A0A8J5PFQ6</accession>
<feature type="compositionally biased region" description="Basic and acidic residues" evidence="1">
    <location>
        <begin position="1"/>
        <end position="10"/>
    </location>
</feature>